<organism evidence="5 6">
    <name type="scientific">Levilactobacillus namurensis</name>
    <dbReference type="NCBI Taxonomy" id="380393"/>
    <lineage>
        <taxon>Bacteria</taxon>
        <taxon>Bacillati</taxon>
        <taxon>Bacillota</taxon>
        <taxon>Bacilli</taxon>
        <taxon>Lactobacillales</taxon>
        <taxon>Lactobacillaceae</taxon>
        <taxon>Levilactobacillus</taxon>
    </lineage>
</organism>
<dbReference type="GO" id="GO:0003677">
    <property type="term" value="F:DNA binding"/>
    <property type="evidence" value="ECO:0007669"/>
    <property type="project" value="UniProtKB-KW"/>
</dbReference>
<name>A0AAW8W1W6_9LACO</name>
<keyword evidence="1" id="KW-0238">DNA-binding</keyword>
<dbReference type="InterPro" id="IPR050639">
    <property type="entry name" value="SSR_resolvase"/>
</dbReference>
<dbReference type="Proteomes" id="UP001254075">
    <property type="component" value="Unassembled WGS sequence"/>
</dbReference>
<accession>A0AAW8W1W6</accession>
<reference evidence="5" key="1">
    <citation type="submission" date="2023-08" db="EMBL/GenBank/DDBJ databases">
        <authorList>
            <person name="Page C.A."/>
            <person name="Perez-Diaz I.M."/>
        </authorList>
    </citation>
    <scope>NUCLEOTIDE SEQUENCE</scope>
    <source>
        <strain evidence="5">3.8.38</strain>
    </source>
</reference>
<keyword evidence="2" id="KW-0233">DNA recombination</keyword>
<feature type="domain" description="Recombinase zinc beta ribbon" evidence="4">
    <location>
        <begin position="2"/>
        <end position="66"/>
    </location>
</feature>
<gene>
    <name evidence="5" type="ORF">RI532_02535</name>
</gene>
<dbReference type="PANTHER" id="PTHR30461:SF2">
    <property type="entry name" value="SERINE RECOMBINASE PINE-RELATED"/>
    <property type="match status" value="1"/>
</dbReference>
<evidence type="ECO:0000256" key="2">
    <source>
        <dbReference type="ARBA" id="ARBA00023172"/>
    </source>
</evidence>
<evidence type="ECO:0000313" key="6">
    <source>
        <dbReference type="Proteomes" id="UP001254075"/>
    </source>
</evidence>
<dbReference type="GO" id="GO:0000150">
    <property type="term" value="F:DNA strand exchange activity"/>
    <property type="evidence" value="ECO:0007669"/>
    <property type="project" value="TreeGrafter"/>
</dbReference>
<proteinExistence type="predicted"/>
<dbReference type="PANTHER" id="PTHR30461">
    <property type="entry name" value="DNA-INVERTASE FROM LAMBDOID PROPHAGE"/>
    <property type="match status" value="1"/>
</dbReference>
<comment type="caution">
    <text evidence="5">The sequence shown here is derived from an EMBL/GenBank/DDBJ whole genome shotgun (WGS) entry which is preliminary data.</text>
</comment>
<evidence type="ECO:0000256" key="1">
    <source>
        <dbReference type="ARBA" id="ARBA00023125"/>
    </source>
</evidence>
<evidence type="ECO:0000256" key="3">
    <source>
        <dbReference type="SAM" id="Coils"/>
    </source>
</evidence>
<evidence type="ECO:0000259" key="4">
    <source>
        <dbReference type="Pfam" id="PF13408"/>
    </source>
</evidence>
<dbReference type="SUPFAM" id="SSF90257">
    <property type="entry name" value="Myosin rod fragments"/>
    <property type="match status" value="1"/>
</dbReference>
<evidence type="ECO:0000313" key="5">
    <source>
        <dbReference type="EMBL" id="MDT7013304.1"/>
    </source>
</evidence>
<feature type="coiled-coil region" evidence="3">
    <location>
        <begin position="97"/>
        <end position="152"/>
    </location>
</feature>
<protein>
    <submittedName>
        <fullName evidence="5">Zinc ribbon domain-containing protein</fullName>
    </submittedName>
</protein>
<dbReference type="AlphaFoldDB" id="A0AAW8W1W6"/>
<sequence>MTGLLRCPECGGAMIASNTTNTLKDGTRKRTRYYSCQAFRSKGSTVCHANSIRADTAESLVAEKLNQVLSDPNVGQKVVQQMEKRWAGQQRMIGDLMTNKQRDITELAKKKQRLQTTIDEEPSVKADLEPRIHQLTVEQVHAERDLHELRERSRGKSKGLLVDNVDQLLRLVAGVISGHDTKTLKHIYQLFIESVTFDRQKKLVWVHMRFDSDVIASLNEYREGTSKSGVPFFRGRTVAFVL</sequence>
<keyword evidence="3" id="KW-0175">Coiled coil</keyword>
<dbReference type="InterPro" id="IPR025827">
    <property type="entry name" value="Zn_ribbon_recom_dom"/>
</dbReference>
<dbReference type="Pfam" id="PF13408">
    <property type="entry name" value="Zn_ribbon_recom"/>
    <property type="match status" value="1"/>
</dbReference>
<dbReference type="EMBL" id="JAVLAM010000001">
    <property type="protein sequence ID" value="MDT7013304.1"/>
    <property type="molecule type" value="Genomic_DNA"/>
</dbReference>